<reference evidence="2" key="1">
    <citation type="submission" date="2023-10" db="EMBL/GenBank/DDBJ databases">
        <authorList>
            <person name="Domelevo Entfellner J.-B."/>
        </authorList>
    </citation>
    <scope>NUCLEOTIDE SEQUENCE</scope>
</reference>
<dbReference type="PANTHER" id="PTHR37614">
    <property type="entry name" value="OS02G0121400 PROTEIN"/>
    <property type="match status" value="1"/>
</dbReference>
<dbReference type="AlphaFoldDB" id="A0AA86TFW8"/>
<keyword evidence="3" id="KW-1185">Reference proteome</keyword>
<sequence length="266" mass="29410">MRMKQRSGSYVSSYSTRETEVADILVEFGSLVREFECGCGTRPLSWGRKKKRSAIGVNPKAEEASSPATPLSFSPSESDENPSSFFRRNVSVKRKREHCLKTIQDLTKANDLLSGEIKNVKSYFDKLKDTNLKLKAMKQKLSNGPSQGVIVQKQPQPQPQLQFPAVAHHPPMIFNQTACGVATTSLGVPSSSSNDVGPIGIPDLNLPLDESMTMEFCESLDVNVNVSVANKNLSRAMAAQARQNRIHIYRFKNSIGVSSKPRYSCR</sequence>
<name>A0AA86TFW8_9FABA</name>
<gene>
    <name evidence="2" type="ORF">AYBTSS11_LOCUS25274</name>
</gene>
<dbReference type="Proteomes" id="UP001189624">
    <property type="component" value="Chromosome 9"/>
</dbReference>
<feature type="compositionally biased region" description="Polar residues" evidence="1">
    <location>
        <begin position="66"/>
        <end position="85"/>
    </location>
</feature>
<protein>
    <submittedName>
        <fullName evidence="2">Uncharacterized protein</fullName>
    </submittedName>
</protein>
<evidence type="ECO:0000256" key="1">
    <source>
        <dbReference type="SAM" id="MobiDB-lite"/>
    </source>
</evidence>
<dbReference type="Gramene" id="rna-AYBTSS11_LOCUS25274">
    <property type="protein sequence ID" value="CAJ1973214.1"/>
    <property type="gene ID" value="gene-AYBTSS11_LOCUS25274"/>
</dbReference>
<feature type="region of interest" description="Disordered" evidence="1">
    <location>
        <begin position="56"/>
        <end position="85"/>
    </location>
</feature>
<dbReference type="PANTHER" id="PTHR37614:SF2">
    <property type="entry name" value="OS02G0121400 PROTEIN"/>
    <property type="match status" value="1"/>
</dbReference>
<evidence type="ECO:0000313" key="2">
    <source>
        <dbReference type="EMBL" id="CAJ1973214.1"/>
    </source>
</evidence>
<dbReference type="EMBL" id="OY731406">
    <property type="protein sequence ID" value="CAJ1973214.1"/>
    <property type="molecule type" value="Genomic_DNA"/>
</dbReference>
<proteinExistence type="predicted"/>
<evidence type="ECO:0000313" key="3">
    <source>
        <dbReference type="Proteomes" id="UP001189624"/>
    </source>
</evidence>
<organism evidence="2 3">
    <name type="scientific">Sphenostylis stenocarpa</name>
    <dbReference type="NCBI Taxonomy" id="92480"/>
    <lineage>
        <taxon>Eukaryota</taxon>
        <taxon>Viridiplantae</taxon>
        <taxon>Streptophyta</taxon>
        <taxon>Embryophyta</taxon>
        <taxon>Tracheophyta</taxon>
        <taxon>Spermatophyta</taxon>
        <taxon>Magnoliopsida</taxon>
        <taxon>eudicotyledons</taxon>
        <taxon>Gunneridae</taxon>
        <taxon>Pentapetalae</taxon>
        <taxon>rosids</taxon>
        <taxon>fabids</taxon>
        <taxon>Fabales</taxon>
        <taxon>Fabaceae</taxon>
        <taxon>Papilionoideae</taxon>
        <taxon>50 kb inversion clade</taxon>
        <taxon>NPAAA clade</taxon>
        <taxon>indigoferoid/millettioid clade</taxon>
        <taxon>Phaseoleae</taxon>
        <taxon>Sphenostylis</taxon>
    </lineage>
</organism>
<accession>A0AA86TFW8</accession>